<name>A0A914P9D5_9BILA</name>
<evidence type="ECO:0000313" key="2">
    <source>
        <dbReference type="Proteomes" id="UP000887578"/>
    </source>
</evidence>
<feature type="region of interest" description="Disordered" evidence="1">
    <location>
        <begin position="35"/>
        <end position="66"/>
    </location>
</feature>
<keyword evidence="2" id="KW-1185">Reference proteome</keyword>
<sequence>MHGATSNGYTTFVNAAICDHKLRIDHGPIIFDIPVPYGHSKTESEQSISDTTSSVPSEEDSDSGST</sequence>
<dbReference type="AlphaFoldDB" id="A0A914P9D5"/>
<protein>
    <submittedName>
        <fullName evidence="3">Uncharacterized protein</fullName>
    </submittedName>
</protein>
<feature type="compositionally biased region" description="Polar residues" evidence="1">
    <location>
        <begin position="45"/>
        <end position="56"/>
    </location>
</feature>
<evidence type="ECO:0000313" key="3">
    <source>
        <dbReference type="WBParaSite" id="PDA_v2.g14664.t1"/>
    </source>
</evidence>
<organism evidence="2 3">
    <name type="scientific">Panagrolaimus davidi</name>
    <dbReference type="NCBI Taxonomy" id="227884"/>
    <lineage>
        <taxon>Eukaryota</taxon>
        <taxon>Metazoa</taxon>
        <taxon>Ecdysozoa</taxon>
        <taxon>Nematoda</taxon>
        <taxon>Chromadorea</taxon>
        <taxon>Rhabditida</taxon>
        <taxon>Tylenchina</taxon>
        <taxon>Panagrolaimomorpha</taxon>
        <taxon>Panagrolaimoidea</taxon>
        <taxon>Panagrolaimidae</taxon>
        <taxon>Panagrolaimus</taxon>
    </lineage>
</organism>
<accession>A0A914P9D5</accession>
<reference evidence="3" key="1">
    <citation type="submission" date="2022-11" db="UniProtKB">
        <authorList>
            <consortium name="WormBaseParasite"/>
        </authorList>
    </citation>
    <scope>IDENTIFICATION</scope>
</reference>
<proteinExistence type="predicted"/>
<evidence type="ECO:0000256" key="1">
    <source>
        <dbReference type="SAM" id="MobiDB-lite"/>
    </source>
</evidence>
<dbReference type="WBParaSite" id="PDA_v2.g14664.t1">
    <property type="protein sequence ID" value="PDA_v2.g14664.t1"/>
    <property type="gene ID" value="PDA_v2.g14664"/>
</dbReference>
<dbReference type="Proteomes" id="UP000887578">
    <property type="component" value="Unplaced"/>
</dbReference>
<feature type="compositionally biased region" description="Acidic residues" evidence="1">
    <location>
        <begin position="57"/>
        <end position="66"/>
    </location>
</feature>